<gene>
    <name evidence="3" type="ORF">J2800_000812</name>
</gene>
<dbReference type="RefSeq" id="WP_163229304.1">
    <property type="nucleotide sequence ID" value="NZ_BMLD01000018.1"/>
</dbReference>
<proteinExistence type="predicted"/>
<sequence>MEKGHSQEHHAQGRHRPYLRLAVMTILSFVVMYGLMYAMVDKASSIRPNLNQAYMAGLMTAPMVVLELLLMSMMYPKTRLNHALIGAGLVLGLVCFVAIRQQWLIGDREFLRSMIPHHSGAILMCGKAPVRDPQIRALCAAIIKGQQAEIDQMDAMLAKGAR</sequence>
<keyword evidence="4" id="KW-1185">Reference proteome</keyword>
<organism evidence="3 4">
    <name type="scientific">Caulobacter rhizosphaerae</name>
    <dbReference type="NCBI Taxonomy" id="2010972"/>
    <lineage>
        <taxon>Bacteria</taxon>
        <taxon>Pseudomonadati</taxon>
        <taxon>Pseudomonadota</taxon>
        <taxon>Alphaproteobacteria</taxon>
        <taxon>Caulobacterales</taxon>
        <taxon>Caulobacteraceae</taxon>
        <taxon>Caulobacter</taxon>
    </lineage>
</organism>
<keyword evidence="1" id="KW-0472">Membrane</keyword>
<name>A0ABU1MV70_9CAUL</name>
<reference evidence="3 4" key="1">
    <citation type="submission" date="2023-07" db="EMBL/GenBank/DDBJ databases">
        <title>Sorghum-associated microbial communities from plants grown in Nebraska, USA.</title>
        <authorList>
            <person name="Schachtman D."/>
        </authorList>
    </citation>
    <scope>NUCLEOTIDE SEQUENCE [LARGE SCALE GENOMIC DNA]</scope>
    <source>
        <strain evidence="3 4">DS2154</strain>
    </source>
</reference>
<dbReference type="EMBL" id="JAVDRL010000002">
    <property type="protein sequence ID" value="MDR6530088.1"/>
    <property type="molecule type" value="Genomic_DNA"/>
</dbReference>
<evidence type="ECO:0000313" key="3">
    <source>
        <dbReference type="EMBL" id="MDR6530088.1"/>
    </source>
</evidence>
<dbReference type="InterPro" id="IPR005183">
    <property type="entry name" value="DUF305_CopM-like"/>
</dbReference>
<dbReference type="Pfam" id="PF03713">
    <property type="entry name" value="DUF305"/>
    <property type="match status" value="1"/>
</dbReference>
<dbReference type="Gene3D" id="1.20.1260.10">
    <property type="match status" value="1"/>
</dbReference>
<feature type="transmembrane region" description="Helical" evidence="1">
    <location>
        <begin position="21"/>
        <end position="40"/>
    </location>
</feature>
<keyword evidence="1" id="KW-1133">Transmembrane helix</keyword>
<evidence type="ECO:0000256" key="1">
    <source>
        <dbReference type="SAM" id="Phobius"/>
    </source>
</evidence>
<feature type="transmembrane region" description="Helical" evidence="1">
    <location>
        <begin position="83"/>
        <end position="103"/>
    </location>
</feature>
<dbReference type="Proteomes" id="UP001262754">
    <property type="component" value="Unassembled WGS sequence"/>
</dbReference>
<evidence type="ECO:0000313" key="4">
    <source>
        <dbReference type="Proteomes" id="UP001262754"/>
    </source>
</evidence>
<feature type="domain" description="DUF305" evidence="2">
    <location>
        <begin position="107"/>
        <end position="157"/>
    </location>
</feature>
<keyword evidence="1" id="KW-0812">Transmembrane</keyword>
<evidence type="ECO:0000259" key="2">
    <source>
        <dbReference type="Pfam" id="PF03713"/>
    </source>
</evidence>
<dbReference type="InterPro" id="IPR012347">
    <property type="entry name" value="Ferritin-like"/>
</dbReference>
<protein>
    <recommendedName>
        <fullName evidence="2">DUF305 domain-containing protein</fullName>
    </recommendedName>
</protein>
<accession>A0ABU1MV70</accession>
<comment type="caution">
    <text evidence="3">The sequence shown here is derived from an EMBL/GenBank/DDBJ whole genome shotgun (WGS) entry which is preliminary data.</text>
</comment>
<feature type="transmembrane region" description="Helical" evidence="1">
    <location>
        <begin position="52"/>
        <end position="71"/>
    </location>
</feature>